<evidence type="ECO:0000256" key="6">
    <source>
        <dbReference type="SAM" id="Phobius"/>
    </source>
</evidence>
<dbReference type="SUPFAM" id="SSF53474">
    <property type="entry name" value="alpha/beta-Hydrolases"/>
    <property type="match status" value="1"/>
</dbReference>
<dbReference type="PANTHER" id="PTHR11559">
    <property type="entry name" value="CARBOXYLESTERASE"/>
    <property type="match status" value="1"/>
</dbReference>
<dbReference type="PROSITE" id="PS00122">
    <property type="entry name" value="CARBOXYLESTERASE_B_1"/>
    <property type="match status" value="1"/>
</dbReference>
<feature type="non-terminal residue" evidence="8">
    <location>
        <position position="1"/>
    </location>
</feature>
<evidence type="ECO:0000256" key="3">
    <source>
        <dbReference type="ARBA" id="ARBA00022801"/>
    </source>
</evidence>
<name>A0A1B6GMU3_9HEMI</name>
<keyword evidence="2" id="KW-0719">Serine esterase</keyword>
<gene>
    <name evidence="8" type="ORF">g.26071</name>
</gene>
<evidence type="ECO:0000259" key="7">
    <source>
        <dbReference type="Pfam" id="PF00135"/>
    </source>
</evidence>
<keyword evidence="6" id="KW-0472">Membrane</keyword>
<dbReference type="InterPro" id="IPR019826">
    <property type="entry name" value="Carboxylesterase_B_AS"/>
</dbReference>
<evidence type="ECO:0000313" key="8">
    <source>
        <dbReference type="EMBL" id="JAS63755.1"/>
    </source>
</evidence>
<dbReference type="AlphaFoldDB" id="A0A1B6GMU3"/>
<keyword evidence="6" id="KW-0812">Transmembrane</keyword>
<keyword evidence="3 5" id="KW-0378">Hydrolase</keyword>
<dbReference type="InterPro" id="IPR050309">
    <property type="entry name" value="Type-B_Carboxylest/Lipase"/>
</dbReference>
<dbReference type="InterPro" id="IPR002018">
    <property type="entry name" value="CarbesteraseB"/>
</dbReference>
<feature type="domain" description="Carboxylesterase type B" evidence="7">
    <location>
        <begin position="14"/>
        <end position="546"/>
    </location>
</feature>
<sequence>CFFQLWFVSYASDNPEVTLSTGRVRGQKLVSAADKVYYSFLGIPYAQPPIGYLRFKAPLPPKSWNGTLEASRIPPACSQPWRVVEFPERYSEDCLYVNVFTPHWKPPRDKPMPVMVWIHGGKDYQGSGTPYKYGPDFLVTADVIVVTFNYRLGIFGYLNTNSKSAQGNAASKDKVALLRWVQREISQFGGDPKSVTIFGGSSGGQEVNCLYISPMAKGLFHRAISHSSAHCGVTYHFTTEGSYLENVNPGLRLAERLGCSSSDPEEVVAFLRNITAQVLAERQQDVFIPGLKGNTNPFLLSIEEDHGEEMFMSKPPEEALRTSQSTVPYILGFNNVEGKMDVVKPEVNPTQFSEFEKHIVSYLPKNILENFSNTTIDKIASEVKKFYFGDNPVSLENVEEYVNFMTDRKFGYFTVKTAVLLSGNAPVYLYYFAFDGKFKTPHNGSIGSLVPGASHADELGYLFYRNLVIHEQNEMIRYPRECTTVARMVRLWTNFAKYGNPTPDENDGVLAATWLPVNGTFTQHLVINDTLEMITEYLLPERMAFWETLFSLQGSSEDDTSIGVKIMEMILALALLCLLYLLYDSSCTRELRGKRYESL</sequence>
<evidence type="ECO:0000256" key="2">
    <source>
        <dbReference type="ARBA" id="ARBA00022487"/>
    </source>
</evidence>
<organism evidence="8">
    <name type="scientific">Cuerna arida</name>
    <dbReference type="NCBI Taxonomy" id="1464854"/>
    <lineage>
        <taxon>Eukaryota</taxon>
        <taxon>Metazoa</taxon>
        <taxon>Ecdysozoa</taxon>
        <taxon>Arthropoda</taxon>
        <taxon>Hexapoda</taxon>
        <taxon>Insecta</taxon>
        <taxon>Pterygota</taxon>
        <taxon>Neoptera</taxon>
        <taxon>Paraneoptera</taxon>
        <taxon>Hemiptera</taxon>
        <taxon>Auchenorrhyncha</taxon>
        <taxon>Membracoidea</taxon>
        <taxon>Cicadellidae</taxon>
        <taxon>Cicadellinae</taxon>
        <taxon>Proconiini</taxon>
        <taxon>Cuerna</taxon>
    </lineage>
</organism>
<dbReference type="Pfam" id="PF00135">
    <property type="entry name" value="COesterase"/>
    <property type="match status" value="1"/>
</dbReference>
<protein>
    <recommendedName>
        <fullName evidence="5">Carboxylic ester hydrolase</fullName>
        <ecNumber evidence="5">3.1.1.-</ecNumber>
    </recommendedName>
</protein>
<evidence type="ECO:0000256" key="1">
    <source>
        <dbReference type="ARBA" id="ARBA00005964"/>
    </source>
</evidence>
<keyword evidence="6" id="KW-1133">Transmembrane helix</keyword>
<reference evidence="8" key="1">
    <citation type="submission" date="2015-11" db="EMBL/GenBank/DDBJ databases">
        <title>De novo transcriptome assembly of four potential Pierce s Disease insect vectors from Arizona vineyards.</title>
        <authorList>
            <person name="Tassone E.E."/>
        </authorList>
    </citation>
    <scope>NUCLEOTIDE SEQUENCE</scope>
</reference>
<dbReference type="InterPro" id="IPR019819">
    <property type="entry name" value="Carboxylesterase_B_CS"/>
</dbReference>
<dbReference type="EC" id="3.1.1.-" evidence="5"/>
<feature type="transmembrane region" description="Helical" evidence="6">
    <location>
        <begin position="562"/>
        <end position="583"/>
    </location>
</feature>
<dbReference type="GO" id="GO:0052689">
    <property type="term" value="F:carboxylic ester hydrolase activity"/>
    <property type="evidence" value="ECO:0007669"/>
    <property type="project" value="UniProtKB-KW"/>
</dbReference>
<accession>A0A1B6GMU3</accession>
<keyword evidence="4" id="KW-0325">Glycoprotein</keyword>
<comment type="similarity">
    <text evidence="1 5">Belongs to the type-B carboxylesterase/lipase family.</text>
</comment>
<dbReference type="Gene3D" id="3.40.50.1820">
    <property type="entry name" value="alpha/beta hydrolase"/>
    <property type="match status" value="1"/>
</dbReference>
<dbReference type="InterPro" id="IPR029058">
    <property type="entry name" value="AB_hydrolase_fold"/>
</dbReference>
<dbReference type="EMBL" id="GECZ01006014">
    <property type="protein sequence ID" value="JAS63755.1"/>
    <property type="molecule type" value="Transcribed_RNA"/>
</dbReference>
<evidence type="ECO:0000256" key="5">
    <source>
        <dbReference type="RuleBase" id="RU361235"/>
    </source>
</evidence>
<evidence type="ECO:0000256" key="4">
    <source>
        <dbReference type="ARBA" id="ARBA00023180"/>
    </source>
</evidence>
<proteinExistence type="inferred from homology"/>
<dbReference type="PROSITE" id="PS00941">
    <property type="entry name" value="CARBOXYLESTERASE_B_2"/>
    <property type="match status" value="1"/>
</dbReference>